<comment type="caution">
    <text evidence="2">The sequence shown here is derived from an EMBL/GenBank/DDBJ whole genome shotgun (WGS) entry which is preliminary data.</text>
</comment>
<dbReference type="RefSeq" id="WP_191697850.1">
    <property type="nucleotide sequence ID" value="NZ_JACSQO010000012.1"/>
</dbReference>
<name>A0ABR8RDX3_9BACI</name>
<protein>
    <recommendedName>
        <fullName evidence="4">DUF308 domain-containing protein</fullName>
    </recommendedName>
</protein>
<dbReference type="Proteomes" id="UP000640786">
    <property type="component" value="Unassembled WGS sequence"/>
</dbReference>
<feature type="transmembrane region" description="Helical" evidence="1">
    <location>
        <begin position="113"/>
        <end position="135"/>
    </location>
</feature>
<feature type="transmembrane region" description="Helical" evidence="1">
    <location>
        <begin position="141"/>
        <end position="159"/>
    </location>
</feature>
<evidence type="ECO:0008006" key="4">
    <source>
        <dbReference type="Google" id="ProtNLM"/>
    </source>
</evidence>
<accession>A0ABR8RDX3</accession>
<gene>
    <name evidence="2" type="ORF">H9650_18045</name>
</gene>
<keyword evidence="1" id="KW-1133">Transmembrane helix</keyword>
<keyword evidence="1" id="KW-0812">Transmembrane</keyword>
<feature type="transmembrane region" description="Helical" evidence="1">
    <location>
        <begin position="59"/>
        <end position="77"/>
    </location>
</feature>
<proteinExistence type="predicted"/>
<evidence type="ECO:0000313" key="2">
    <source>
        <dbReference type="EMBL" id="MBD7946009.1"/>
    </source>
</evidence>
<feature type="transmembrane region" description="Helical" evidence="1">
    <location>
        <begin position="28"/>
        <end position="47"/>
    </location>
</feature>
<keyword evidence="3" id="KW-1185">Reference proteome</keyword>
<keyword evidence="1" id="KW-0472">Membrane</keyword>
<organism evidence="2 3">
    <name type="scientific">Psychrobacillus faecigallinarum</name>
    <dbReference type="NCBI Taxonomy" id="2762235"/>
    <lineage>
        <taxon>Bacteria</taxon>
        <taxon>Bacillati</taxon>
        <taxon>Bacillota</taxon>
        <taxon>Bacilli</taxon>
        <taxon>Bacillales</taxon>
        <taxon>Bacillaceae</taxon>
        <taxon>Psychrobacillus</taxon>
    </lineage>
</organism>
<dbReference type="EMBL" id="JACSQO010000012">
    <property type="protein sequence ID" value="MBD7946009.1"/>
    <property type="molecule type" value="Genomic_DNA"/>
</dbReference>
<evidence type="ECO:0000313" key="3">
    <source>
        <dbReference type="Proteomes" id="UP000640786"/>
    </source>
</evidence>
<feature type="transmembrane region" description="Helical" evidence="1">
    <location>
        <begin position="83"/>
        <end position="101"/>
    </location>
</feature>
<sequence>MALLLGVLSMLCGSLLMSVKVEMLDNSFLMVYGVGLFFLGAMVLSSRKTRRVKKPVNSKIIRIFMLILGPVIVLGGVLLGENLLIYLGSLLFLFGAIFFILKIELLEWNVKPLVICKYMIIFGMIIVVSTIIGLQNESLRYFGFIQLVLGVIFALIESVKEIKPPAKQMPSKAK</sequence>
<evidence type="ECO:0000256" key="1">
    <source>
        <dbReference type="SAM" id="Phobius"/>
    </source>
</evidence>
<reference evidence="2 3" key="1">
    <citation type="submission" date="2020-08" db="EMBL/GenBank/DDBJ databases">
        <title>A Genomic Blueprint of the Chicken Gut Microbiome.</title>
        <authorList>
            <person name="Gilroy R."/>
            <person name="Ravi A."/>
            <person name="Getino M."/>
            <person name="Pursley I."/>
            <person name="Horton D.L."/>
            <person name="Alikhan N.-F."/>
            <person name="Baker D."/>
            <person name="Gharbi K."/>
            <person name="Hall N."/>
            <person name="Watson M."/>
            <person name="Adriaenssens E.M."/>
            <person name="Foster-Nyarko E."/>
            <person name="Jarju S."/>
            <person name="Secka A."/>
            <person name="Antonio M."/>
            <person name="Oren A."/>
            <person name="Chaudhuri R."/>
            <person name="La Ragione R.M."/>
            <person name="Hildebrand F."/>
            <person name="Pallen M.J."/>
        </authorList>
    </citation>
    <scope>NUCLEOTIDE SEQUENCE [LARGE SCALE GENOMIC DNA]</scope>
    <source>
        <strain evidence="2 3">Sa2BUA9</strain>
    </source>
</reference>